<evidence type="ECO:0000256" key="1">
    <source>
        <dbReference type="SAM" id="MobiDB-lite"/>
    </source>
</evidence>
<dbReference type="InterPro" id="IPR050927">
    <property type="entry name" value="TRPM"/>
</dbReference>
<accession>A0ABQ9FQT4</accession>
<comment type="caution">
    <text evidence="3">The sequence shown here is derived from an EMBL/GenBank/DDBJ whole genome shotgun (WGS) entry which is preliminary data.</text>
</comment>
<feature type="region of interest" description="Disordered" evidence="1">
    <location>
        <begin position="1"/>
        <end position="22"/>
    </location>
</feature>
<evidence type="ECO:0000259" key="2">
    <source>
        <dbReference type="Pfam" id="PF18139"/>
    </source>
</evidence>
<gene>
    <name evidence="3" type="ORF">KUTeg_002792</name>
</gene>
<dbReference type="Pfam" id="PF18139">
    <property type="entry name" value="LSDAT_euk"/>
    <property type="match status" value="1"/>
</dbReference>
<dbReference type="InterPro" id="IPR041491">
    <property type="entry name" value="TRPM_SLOG"/>
</dbReference>
<name>A0ABQ9FQT4_TEGGR</name>
<dbReference type="Proteomes" id="UP001217089">
    <property type="component" value="Unassembled WGS sequence"/>
</dbReference>
<protein>
    <recommendedName>
        <fullName evidence="2">TRPM SLOG domain-containing protein</fullName>
    </recommendedName>
</protein>
<feature type="domain" description="TRPM SLOG" evidence="2">
    <location>
        <begin position="133"/>
        <end position="197"/>
    </location>
</feature>
<organism evidence="3 4">
    <name type="scientific">Tegillarca granosa</name>
    <name type="common">Malaysian cockle</name>
    <name type="synonym">Anadara granosa</name>
    <dbReference type="NCBI Taxonomy" id="220873"/>
    <lineage>
        <taxon>Eukaryota</taxon>
        <taxon>Metazoa</taxon>
        <taxon>Spiralia</taxon>
        <taxon>Lophotrochozoa</taxon>
        <taxon>Mollusca</taxon>
        <taxon>Bivalvia</taxon>
        <taxon>Autobranchia</taxon>
        <taxon>Pteriomorphia</taxon>
        <taxon>Arcoida</taxon>
        <taxon>Arcoidea</taxon>
        <taxon>Arcidae</taxon>
        <taxon>Tegillarca</taxon>
    </lineage>
</organism>
<reference evidence="3 4" key="1">
    <citation type="submission" date="2022-12" db="EMBL/GenBank/DDBJ databases">
        <title>Chromosome-level genome of Tegillarca granosa.</title>
        <authorList>
            <person name="Kim J."/>
        </authorList>
    </citation>
    <scope>NUCLEOTIDE SEQUENCE [LARGE SCALE GENOMIC DNA]</scope>
    <source>
        <strain evidence="3">Teg-2019</strain>
        <tissue evidence="3">Adductor muscle</tissue>
    </source>
</reference>
<dbReference type="PANTHER" id="PTHR13800:SF12">
    <property type="entry name" value="TRANSIENT RECEPTOR POTENTIAL CATION CHANNEL SUBFAMILY M MEMBER-LIKE 2"/>
    <property type="match status" value="1"/>
</dbReference>
<dbReference type="EMBL" id="JARBDR010000172">
    <property type="protein sequence ID" value="KAJ8319657.1"/>
    <property type="molecule type" value="Genomic_DNA"/>
</dbReference>
<evidence type="ECO:0000313" key="3">
    <source>
        <dbReference type="EMBL" id="KAJ8319657.1"/>
    </source>
</evidence>
<evidence type="ECO:0000313" key="4">
    <source>
        <dbReference type="Proteomes" id="UP001217089"/>
    </source>
</evidence>
<proteinExistence type="predicted"/>
<sequence>MAQVYPEDGSEETGGVDPRGSLHSLHYNDVAMEAEEVGAGRYDTTSKEVTWIRNNIKMRVCRNFIEKQTKGKSNLSENPECYCGYKTSEHIESKSSQFPPAEIEWKVQTHTKSTLTNAFGEVEFIGYGENERKFVRVDVETPMEDMLHLLMHIWGLEKPNLLISVTGGAKNFNMKQRLKEVFRRGLMKVAKSTGIHIYKWYHGYQYKLRPQ</sequence>
<keyword evidence="4" id="KW-1185">Reference proteome</keyword>
<dbReference type="PANTHER" id="PTHR13800">
    <property type="entry name" value="TRANSIENT RECEPTOR POTENTIAL CATION CHANNEL, SUBFAMILY M, MEMBER 6"/>
    <property type="match status" value="1"/>
</dbReference>